<keyword evidence="3" id="KW-0472">Membrane</keyword>
<dbReference type="FunFam" id="1.20.1310.20:FF:000001">
    <property type="entry name" value="Erythrocyte membrane protein 1, PfEMP1"/>
    <property type="match status" value="1"/>
</dbReference>
<dbReference type="GO" id="GO:0016020">
    <property type="term" value="C:membrane"/>
    <property type="evidence" value="ECO:0007669"/>
    <property type="project" value="InterPro"/>
</dbReference>
<feature type="region of interest" description="Disordered" evidence="2">
    <location>
        <begin position="1101"/>
        <end position="1121"/>
    </location>
</feature>
<dbReference type="Pfam" id="PF03011">
    <property type="entry name" value="PFEMP"/>
    <property type="match status" value="2"/>
</dbReference>
<dbReference type="GO" id="GO:0046789">
    <property type="term" value="F:host cell surface receptor binding"/>
    <property type="evidence" value="ECO:0007669"/>
    <property type="project" value="InterPro"/>
</dbReference>
<feature type="coiled-coil region" evidence="1">
    <location>
        <begin position="1278"/>
        <end position="1305"/>
    </location>
</feature>
<feature type="compositionally biased region" description="Low complexity" evidence="2">
    <location>
        <begin position="963"/>
        <end position="972"/>
    </location>
</feature>
<feature type="domain" description="Duffy-binding-like" evidence="7">
    <location>
        <begin position="314"/>
        <end position="472"/>
    </location>
</feature>
<dbReference type="Pfam" id="PF05424">
    <property type="entry name" value="Duffy_binding"/>
    <property type="match status" value="2"/>
</dbReference>
<dbReference type="Proteomes" id="UP000030708">
    <property type="component" value="Unassembled WGS sequence"/>
</dbReference>
<feature type="domain" description="Duffy-binding-like" evidence="4">
    <location>
        <begin position="1464"/>
        <end position="1612"/>
    </location>
</feature>
<evidence type="ECO:0000256" key="2">
    <source>
        <dbReference type="SAM" id="MobiDB-lite"/>
    </source>
</evidence>
<dbReference type="FunFam" id="1.20.58.1930:FF:000001">
    <property type="entry name" value="Erythrocyte membrane protein 1, PfEMP1"/>
    <property type="match status" value="1"/>
</dbReference>
<feature type="domain" description="Duffy-antigen binding" evidence="5">
    <location>
        <begin position="118"/>
        <end position="310"/>
    </location>
</feature>
<feature type="compositionally biased region" description="Polar residues" evidence="2">
    <location>
        <begin position="944"/>
        <end position="954"/>
    </location>
</feature>
<keyword evidence="1" id="KW-0175">Coiled coil</keyword>
<dbReference type="EMBL" id="KI926310">
    <property type="protein sequence ID" value="ETW38373.1"/>
    <property type="molecule type" value="Genomic_DNA"/>
</dbReference>
<sequence length="1771" mass="200601">MSTQGPRGGGGGDGIEDATAKHALDRIGEEVYKEVKGEAEKRSNGELAGQLSQVSVKSELIDTTDTCDLVQKYYKHTNGDGKGERYPCKGLSGINVERFSDKIGGQCTNEKMRSGGKGACAPYRRLHLCHHNLESIQTKNYNSSNAKHDLLLEVCMAAYYEGDLIKTRYTPHQQTNPDSQLCTVLARSFADIGDIVRGKDLFLGNDEEKKKRKQLDNNLKDIFAKIYHGLTDGGVKSRYNDATGDFFQLREDWWDANRLEVWKAITCKAEQNNKYFRKTACAGTSPIQGDCRCNGDQVPTYFDYVPQYLRWFEEWAEDFCRLRKRKLEDAKNKCRGKNGKERYCSGNGFDCKETVRGNEQFVEKDCHDCSYSCSPFVKWLDNQKLEFLKQKNKYTKEMQKYTKEITRGGGSKKRGARASDDNGYEKKFYGILKTGYNNVNNFLEKLNEEDVCKKKLKDVDEEGRIINFKEVNSGKNSDGNNKTFARTKICEPCPWCGTEEEDGKWKAKNYADCGKKKKYNPQNITNIPILTPEKGKFGIYQKYNKFCTSARDTSNGGGGGRDGAGAGAGAGAGGGDSGGAGGGDSGVAANSTTPGKNGDQIVTWQCYYDKDEPNSKNNDNCVEGTWENFTEKETVKSYNGFFWDWVYHMLHDSLDWRNELGSCINKNKENTCKTPKKCNKECTCFAKWVEQKKTEWTNIKNHFGKQENIGQQEFFDLGFTHENVLEGVLNKEILLKSIEDVHANAEDIKRIGNMLEQAGVVGVAPGNGGSGGENKNTSIDKFLQEELNDATKCQKDCPKPEDKDLARAETGETTTLKEHENVEEEEDDDEEEEEEEGGEVAEKAGEDSIQGTGEKVDGEKGEPAPKEDEVKPACTIVAELFQNPNKFSDACGLKYGPGGKERFPNWKCVSSGDEKTTTSSDNKGGLCIPPRRRKLYVTPLTKLTGDNTETSQGQGDQGKEAAQEQTTDTQTQSDKNPQQKLLHAFVKSAAVETFFLWDRYKKIKEKEKKEKEENGGLVPSLNGLSPQLPGAGSDDPQSKLEKGEIPNDFLRLMFYTLGDYRDICIGKTPHGIDTVSASDSGDNKSSKNPMQEISDKIKKTLNGATSSRTPGQQPSDNDPKAWWKQHAESIWNGMICALTYDTNTTSGTPPKQNEKVRKAFFGEKEGKNTLKDTYTYETVTFIGGGPSSGRTLSEFATVPHFIRWLEEWGGDFCRKRKIKIQKIKNECRSNKEGKEYCDGDGYDCYRRDELRNKSFIYSQCPGCEKECIKYKKWIGNKRNEFNKQKKKFQSEIKNLDSKNQNTYDEEVYKILKEKYPTFQNFVERLNECPYCINSNVVGKINFDKNGKTFGISQYCKACPVYGVTYNRYQQKFKRITEEKYNSTKGSTGENKDDKTPSTIEVLMLDRKGDHKNNVFIKDCNNGVFFEDASVQKWQCQKTKGVDQCKLTEFDDNIDDDENMEFNVFFQRWLRYFVHDYNKLKDKIKPCIKNGNKKEDKCINGCKKNCECVKKWLDEKAKEWNQIKIHYEKHAKSLEPNIPYGVKRYFDQLHFDNDHIKAQDVIEDENERKKIWGCTGRDDCTTEEKEKNDDFITNLIDKLQEKIGKCKTQHSDNPSPTCVDTPPLVEEETNPLDDDTSTTSVVPEICKDFVPPEPAPPSLPEQEEKDKAKEDRGKEEVPFTPSLPPEDLPPEKNVPVPPPKKPETTPKTTTQKPETKKKPETTPKQRKKQKRQLPTHTSILPEMLSISSFPLTVGLAFAALSYFLLKVIYKYI</sequence>
<feature type="region of interest" description="Disordered" evidence="2">
    <location>
        <begin position="1007"/>
        <end position="1042"/>
    </location>
</feature>
<evidence type="ECO:0000259" key="5">
    <source>
        <dbReference type="Pfam" id="PF05424"/>
    </source>
</evidence>
<dbReference type="Pfam" id="PF22672">
    <property type="entry name" value="DBL_C"/>
    <property type="match status" value="2"/>
</dbReference>
<dbReference type="InterPro" id="IPR008602">
    <property type="entry name" value="Duffy-antigen-binding"/>
</dbReference>
<evidence type="ECO:0008006" key="10">
    <source>
        <dbReference type="Google" id="ProtNLM"/>
    </source>
</evidence>
<keyword evidence="3" id="KW-1133">Transmembrane helix</keyword>
<dbReference type="InterPro" id="IPR054595">
    <property type="entry name" value="DBL_C"/>
</dbReference>
<reference evidence="8 9" key="2">
    <citation type="submission" date="2013-02" db="EMBL/GenBank/DDBJ databases">
        <title>The Genome Sequence of Plasmodium falciparum Tanzania (2000708).</title>
        <authorList>
            <consortium name="The Broad Institute Genome Sequencing Platform"/>
            <consortium name="The Broad Institute Genome Sequencing Center for Infectious Disease"/>
            <person name="Neafsey D."/>
            <person name="Cheeseman I."/>
            <person name="Volkman S."/>
            <person name="Adams J."/>
            <person name="Walker B."/>
            <person name="Young S.K."/>
            <person name="Zeng Q."/>
            <person name="Gargeya S."/>
            <person name="Fitzgerald M."/>
            <person name="Haas B."/>
            <person name="Abouelleil A."/>
            <person name="Alvarado L."/>
            <person name="Arachchi H.M."/>
            <person name="Berlin A.M."/>
            <person name="Chapman S.B."/>
            <person name="Dewar J."/>
            <person name="Goldberg J."/>
            <person name="Griggs A."/>
            <person name="Gujja S."/>
            <person name="Hansen M."/>
            <person name="Howarth C."/>
            <person name="Imamovic A."/>
            <person name="Larimer J."/>
            <person name="McCowan C."/>
            <person name="Murphy C."/>
            <person name="Neiman D."/>
            <person name="Pearson M."/>
            <person name="Priest M."/>
            <person name="Roberts A."/>
            <person name="Saif S."/>
            <person name="Shea T."/>
            <person name="Sisk P."/>
            <person name="Sykes S."/>
            <person name="Wortman J."/>
            <person name="Nusbaum C."/>
            <person name="Birren B."/>
        </authorList>
    </citation>
    <scope>NUCLEOTIDE SEQUENCE [LARGE SCALE GENOMIC DNA]</scope>
    <source>
        <strain evidence="9">Tanzania (2000708)</strain>
    </source>
</reference>
<evidence type="ECO:0000259" key="4">
    <source>
        <dbReference type="Pfam" id="PF03011"/>
    </source>
</evidence>
<dbReference type="OrthoDB" id="10564068at2759"/>
<feature type="compositionally biased region" description="Basic residues" evidence="2">
    <location>
        <begin position="1723"/>
        <end position="1732"/>
    </location>
</feature>
<evidence type="ECO:0000259" key="6">
    <source>
        <dbReference type="Pfam" id="PF15447"/>
    </source>
</evidence>
<keyword evidence="3" id="KW-0812">Transmembrane</keyword>
<feature type="region of interest" description="Disordered" evidence="2">
    <location>
        <begin position="902"/>
        <end position="978"/>
    </location>
</feature>
<feature type="region of interest" description="Disordered" evidence="2">
    <location>
        <begin position="793"/>
        <end position="871"/>
    </location>
</feature>
<feature type="transmembrane region" description="Helical" evidence="3">
    <location>
        <begin position="1742"/>
        <end position="1764"/>
    </location>
</feature>
<protein>
    <recommendedName>
        <fullName evidence="10">Duffy-binding-like domain-containing protein</fullName>
    </recommendedName>
</protein>
<feature type="compositionally biased region" description="Basic and acidic residues" evidence="2">
    <location>
        <begin position="854"/>
        <end position="871"/>
    </location>
</feature>
<accession>A0A024WCT4</accession>
<feature type="compositionally biased region" description="Acidic residues" evidence="2">
    <location>
        <begin position="1624"/>
        <end position="1635"/>
    </location>
</feature>
<dbReference type="Gene3D" id="1.20.58.830">
    <property type="match status" value="3"/>
</dbReference>
<evidence type="ECO:0000313" key="9">
    <source>
        <dbReference type="Proteomes" id="UP000030708"/>
    </source>
</evidence>
<feature type="compositionally biased region" description="Basic and acidic residues" evidence="2">
    <location>
        <begin position="1712"/>
        <end position="1722"/>
    </location>
</feature>
<dbReference type="InterPro" id="IPR029210">
    <property type="entry name" value="PfEMP1_NTS"/>
</dbReference>
<feature type="region of interest" description="Disordered" evidence="2">
    <location>
        <begin position="567"/>
        <end position="596"/>
    </location>
</feature>
<evidence type="ECO:0000313" key="8">
    <source>
        <dbReference type="EMBL" id="ETW38373.1"/>
    </source>
</evidence>
<feature type="domain" description="Duffy-binding-like" evidence="4">
    <location>
        <begin position="641"/>
        <end position="797"/>
    </location>
</feature>
<evidence type="ECO:0000256" key="3">
    <source>
        <dbReference type="SAM" id="Phobius"/>
    </source>
</evidence>
<feature type="compositionally biased region" description="Basic and acidic residues" evidence="2">
    <location>
        <begin position="793"/>
        <end position="820"/>
    </location>
</feature>
<dbReference type="InterPro" id="IPR042202">
    <property type="entry name" value="Duffy-ag-bd_sf"/>
</dbReference>
<feature type="domain" description="Duffy-binding-like" evidence="7">
    <location>
        <begin position="1207"/>
        <end position="1351"/>
    </location>
</feature>
<feature type="compositionally biased region" description="Acidic residues" evidence="2">
    <location>
        <begin position="821"/>
        <end position="839"/>
    </location>
</feature>
<feature type="compositionally biased region" description="Basic and acidic residues" evidence="2">
    <location>
        <begin position="1661"/>
        <end position="1676"/>
    </location>
</feature>
<feature type="domain" description="Duffy-antigen binding" evidence="5">
    <location>
        <begin position="925"/>
        <end position="1161"/>
    </location>
</feature>
<feature type="domain" description="Plasmodium falciparum erythrocyte membrane protein-1 N-terminal segment" evidence="6">
    <location>
        <begin position="19"/>
        <end position="53"/>
    </location>
</feature>
<name>A0A024WCT4_PLAFA</name>
<dbReference type="InterPro" id="IPR004258">
    <property type="entry name" value="DBL"/>
</dbReference>
<dbReference type="SUPFAM" id="SSF140924">
    <property type="entry name" value="Duffy binding domain-like"/>
    <property type="match status" value="4"/>
</dbReference>
<feature type="compositionally biased region" description="Polar residues" evidence="2">
    <location>
        <begin position="1102"/>
        <end position="1116"/>
    </location>
</feature>
<proteinExistence type="predicted"/>
<evidence type="ECO:0000259" key="7">
    <source>
        <dbReference type="Pfam" id="PF22672"/>
    </source>
</evidence>
<organism evidence="8 9">
    <name type="scientific">Plasmodium falciparum Tanzania</name>
    <name type="common">2000708</name>
    <dbReference type="NCBI Taxonomy" id="1036725"/>
    <lineage>
        <taxon>Eukaryota</taxon>
        <taxon>Sar</taxon>
        <taxon>Alveolata</taxon>
        <taxon>Apicomplexa</taxon>
        <taxon>Aconoidasida</taxon>
        <taxon>Haemosporida</taxon>
        <taxon>Plasmodiidae</taxon>
        <taxon>Plasmodium</taxon>
        <taxon>Plasmodium (Laverania)</taxon>
    </lineage>
</organism>
<dbReference type="Gene3D" id="1.20.58.1930">
    <property type="match status" value="1"/>
</dbReference>
<feature type="compositionally biased region" description="Gly residues" evidence="2">
    <location>
        <begin position="1"/>
        <end position="13"/>
    </location>
</feature>
<feature type="region of interest" description="Disordered" evidence="2">
    <location>
        <begin position="1605"/>
        <end position="1735"/>
    </location>
</feature>
<dbReference type="Gene3D" id="1.20.1310.20">
    <property type="entry name" value="Duffy-antigen binding domain"/>
    <property type="match status" value="2"/>
</dbReference>
<dbReference type="FunFam" id="1.20.58.830:FF:000003">
    <property type="entry name" value="Erythrocyte membrane protein 1, PfEMP1"/>
    <property type="match status" value="1"/>
</dbReference>
<dbReference type="Pfam" id="PF15447">
    <property type="entry name" value="NTS"/>
    <property type="match status" value="1"/>
</dbReference>
<reference evidence="8 9" key="1">
    <citation type="submission" date="2013-02" db="EMBL/GenBank/DDBJ databases">
        <title>The Genome Annotation of Plasmodium falciparum Tanzania (2000708).</title>
        <authorList>
            <consortium name="The Broad Institute Genome Sequencing Platform"/>
            <consortium name="The Broad Institute Genome Sequencing Center for Infectious Disease"/>
            <person name="Neafsey D."/>
            <person name="Hoffman S."/>
            <person name="Volkman S."/>
            <person name="Rosenthal P."/>
            <person name="Walker B."/>
            <person name="Young S.K."/>
            <person name="Zeng Q."/>
            <person name="Gargeya S."/>
            <person name="Fitzgerald M."/>
            <person name="Haas B."/>
            <person name="Abouelleil A."/>
            <person name="Allen A.W."/>
            <person name="Alvarado L."/>
            <person name="Arachchi H.M."/>
            <person name="Berlin A.M."/>
            <person name="Chapman S.B."/>
            <person name="Gainer-Dewar J."/>
            <person name="Goldberg J."/>
            <person name="Griggs A."/>
            <person name="Gujja S."/>
            <person name="Hansen M."/>
            <person name="Howarth C."/>
            <person name="Imamovic A."/>
            <person name="Ireland A."/>
            <person name="Larimer J."/>
            <person name="McCowan C."/>
            <person name="Murphy C."/>
            <person name="Pearson M."/>
            <person name="Poon T.W."/>
            <person name="Priest M."/>
            <person name="Roberts A."/>
            <person name="Saif S."/>
            <person name="Shea T."/>
            <person name="Sisk P."/>
            <person name="Sykes S."/>
            <person name="Wortman J."/>
            <person name="Nusbaum C."/>
            <person name="Birren B."/>
        </authorList>
    </citation>
    <scope>NUCLEOTIDE SEQUENCE [LARGE SCALE GENOMIC DNA]</scope>
    <source>
        <strain evidence="9">Tanzania (2000708)</strain>
    </source>
</reference>
<evidence type="ECO:0000256" key="1">
    <source>
        <dbReference type="SAM" id="Coils"/>
    </source>
</evidence>
<feature type="compositionally biased region" description="Gly residues" evidence="2">
    <location>
        <begin position="567"/>
        <end position="585"/>
    </location>
</feature>
<feature type="region of interest" description="Disordered" evidence="2">
    <location>
        <begin position="1"/>
        <end position="22"/>
    </location>
</feature>
<gene>
    <name evidence="8" type="ORF">PFTANZ_00928</name>
</gene>